<dbReference type="PANTHER" id="PTHR43318">
    <property type="entry name" value="UDP-N-ACETYLGLUCOSAMINE 4,6-DEHYDRATASE"/>
    <property type="match status" value="1"/>
</dbReference>
<name>A0A550JHL0_9BACT</name>
<proteinExistence type="inferred from homology"/>
<dbReference type="InterPro" id="IPR003869">
    <property type="entry name" value="Polysac_CapD-like"/>
</dbReference>
<dbReference type="InterPro" id="IPR051203">
    <property type="entry name" value="Polysaccharide_Synthase-Rel"/>
</dbReference>
<sequence length="635" mass="70626">MQRVLERSRIILIILLQVAIVAGSLWAAFALRFDFRIPETYLSRFYSLLPAVLLIKLGVFGWLGLLRGWWRYVSMADLVVIVKANVIASLLVLLYAFLAFRGGGIPRTVLVLDWVFCFMTMGGVRFITRAFREHYLPMPSRNRLPRKRILVVGAGDAGQMIAREIRMNPALNLEMVGFVDDDPHKRKQRFQGFPVMGKVRRAGRICQEKGVDEIIIAIPSASGVELRRIVELCRNTGVVCKTLPGMGQMIHGQVSIQQVKDVELEDLLGREPACLDWARIANYLQGKRVLVTGAGGSIGSEICRQIARFQPKKLVLFENGETPLFLIESELRSSFPTVPIVPIVGDIRFKARVEAIFDEFLPEVVFHAAAYKHVPMMECNPAEAANNNVRGTRIIADAAHRFGAERFVMISTDKAVNPTNVMGASKRAAELYVQALAKRSRTNFVTVRFGNVLGSNGSVIPIFKEQIAKGGPVTVTHPEVTRYFMTIPEASQLVLQAASMGKGGEIFLLDMGEPVKIVKLAEELIQLSGYQPYEDIEIIFTGLRPGEKLYEELLLAGEGVQPTCHEKIMVAKAAECDEAVLVRQIEELYQLARSLDLDGVVEKLQEMVPEFQPTTPGRRKSKPQLVLVKNGSDGA</sequence>
<evidence type="ECO:0000256" key="1">
    <source>
        <dbReference type="ARBA" id="ARBA00007430"/>
    </source>
</evidence>
<accession>A0A550JHL0</accession>
<evidence type="ECO:0000259" key="4">
    <source>
        <dbReference type="Pfam" id="PF02719"/>
    </source>
</evidence>
<dbReference type="Gene3D" id="3.40.50.720">
    <property type="entry name" value="NAD(P)-binding Rossmann-like Domain"/>
    <property type="match status" value="2"/>
</dbReference>
<feature type="transmembrane region" description="Helical" evidence="3">
    <location>
        <begin position="45"/>
        <end position="66"/>
    </location>
</feature>
<feature type="region of interest" description="Disordered" evidence="2">
    <location>
        <begin position="611"/>
        <end position="635"/>
    </location>
</feature>
<keyword evidence="3" id="KW-0812">Transmembrane</keyword>
<evidence type="ECO:0000313" key="5">
    <source>
        <dbReference type="EMBL" id="TRO82705.1"/>
    </source>
</evidence>
<dbReference type="OrthoDB" id="9769113at2"/>
<reference evidence="5 6" key="1">
    <citation type="submission" date="2019-07" db="EMBL/GenBank/DDBJ databases">
        <title>Insights of Desulfuromonas acetexigens electromicrobiology.</title>
        <authorList>
            <person name="Katuri K."/>
            <person name="Sapireddy V."/>
            <person name="Shaw D.R."/>
            <person name="Saikaly P."/>
        </authorList>
    </citation>
    <scope>NUCLEOTIDE SEQUENCE [LARGE SCALE GENOMIC DNA]</scope>
    <source>
        <strain evidence="5 6">2873</strain>
    </source>
</reference>
<feature type="transmembrane region" description="Helical" evidence="3">
    <location>
        <begin position="12"/>
        <end position="33"/>
    </location>
</feature>
<evidence type="ECO:0000313" key="6">
    <source>
        <dbReference type="Proteomes" id="UP000317155"/>
    </source>
</evidence>
<dbReference type="Pfam" id="PF02719">
    <property type="entry name" value="Polysacc_synt_2"/>
    <property type="match status" value="1"/>
</dbReference>
<keyword evidence="6" id="KW-1185">Reference proteome</keyword>
<dbReference type="CDD" id="cd05237">
    <property type="entry name" value="UDP_invert_4-6DH_SDR_e"/>
    <property type="match status" value="1"/>
</dbReference>
<feature type="transmembrane region" description="Helical" evidence="3">
    <location>
        <begin position="78"/>
        <end position="98"/>
    </location>
</feature>
<keyword evidence="3" id="KW-0472">Membrane</keyword>
<dbReference type="EMBL" id="VJVV01000003">
    <property type="protein sequence ID" value="TRO82705.1"/>
    <property type="molecule type" value="Genomic_DNA"/>
</dbReference>
<gene>
    <name evidence="5" type="ORF">FL622_05850</name>
</gene>
<comment type="caution">
    <text evidence="5">The sequence shown here is derived from an EMBL/GenBank/DDBJ whole genome shotgun (WGS) entry which is preliminary data.</text>
</comment>
<protein>
    <submittedName>
        <fullName evidence="5">Polysaccharide biosynthesis protein</fullName>
    </submittedName>
</protein>
<dbReference type="Proteomes" id="UP000317155">
    <property type="component" value="Unassembled WGS sequence"/>
</dbReference>
<organism evidence="5 6">
    <name type="scientific">Trichloromonas acetexigens</name>
    <dbReference type="NCBI Taxonomy" id="38815"/>
    <lineage>
        <taxon>Bacteria</taxon>
        <taxon>Pseudomonadati</taxon>
        <taxon>Thermodesulfobacteriota</taxon>
        <taxon>Desulfuromonadia</taxon>
        <taxon>Desulfuromonadales</taxon>
        <taxon>Trichloromonadaceae</taxon>
        <taxon>Trichloromonas</taxon>
    </lineage>
</organism>
<evidence type="ECO:0000256" key="2">
    <source>
        <dbReference type="SAM" id="MobiDB-lite"/>
    </source>
</evidence>
<dbReference type="AlphaFoldDB" id="A0A550JHL0"/>
<feature type="domain" description="Polysaccharide biosynthesis protein CapD-like" evidence="4">
    <location>
        <begin position="289"/>
        <end position="572"/>
    </location>
</feature>
<dbReference type="Pfam" id="PF13727">
    <property type="entry name" value="CoA_binding_3"/>
    <property type="match status" value="1"/>
</dbReference>
<dbReference type="PANTHER" id="PTHR43318:SF1">
    <property type="entry name" value="POLYSACCHARIDE BIOSYNTHESIS PROTEIN EPSC-RELATED"/>
    <property type="match status" value="1"/>
</dbReference>
<keyword evidence="3" id="KW-1133">Transmembrane helix</keyword>
<evidence type="ECO:0000256" key="3">
    <source>
        <dbReference type="SAM" id="Phobius"/>
    </source>
</evidence>
<comment type="similarity">
    <text evidence="1">Belongs to the polysaccharide synthase family.</text>
</comment>
<dbReference type="InterPro" id="IPR036291">
    <property type="entry name" value="NAD(P)-bd_dom_sf"/>
</dbReference>
<dbReference type="SUPFAM" id="SSF51735">
    <property type="entry name" value="NAD(P)-binding Rossmann-fold domains"/>
    <property type="match status" value="2"/>
</dbReference>